<comment type="caution">
    <text evidence="1">The sequence shown here is derived from an EMBL/GenBank/DDBJ whole genome shotgun (WGS) entry which is preliminary data.</text>
</comment>
<dbReference type="AlphaFoldDB" id="A0A645HG26"/>
<proteinExistence type="predicted"/>
<name>A0A645HG26_9ZZZZ</name>
<protein>
    <submittedName>
        <fullName evidence="1">Uncharacterized protein</fullName>
    </submittedName>
</protein>
<organism evidence="1">
    <name type="scientific">bioreactor metagenome</name>
    <dbReference type="NCBI Taxonomy" id="1076179"/>
    <lineage>
        <taxon>unclassified sequences</taxon>
        <taxon>metagenomes</taxon>
        <taxon>ecological metagenomes</taxon>
    </lineage>
</organism>
<gene>
    <name evidence="1" type="ORF">SDC9_184635</name>
</gene>
<sequence length="153" mass="17776">MRENTLYFGTKSGEVRAFWQDKLTSHANDDGAAIKARWTTPLMNFGFWDRLKLISGVWVVGQPYTRSGGNIYYATDREYAKLARGYKVDIFNWDDIDFNRWTFNTLDRPNVVPARKKASRVKLFQVRVENEEPNELFGLTAIQVNYKRGGLVK</sequence>
<evidence type="ECO:0000313" key="1">
    <source>
        <dbReference type="EMBL" id="MPN37119.1"/>
    </source>
</evidence>
<accession>A0A645HG26</accession>
<reference evidence="1" key="1">
    <citation type="submission" date="2019-08" db="EMBL/GenBank/DDBJ databases">
        <authorList>
            <person name="Kucharzyk K."/>
            <person name="Murdoch R.W."/>
            <person name="Higgins S."/>
            <person name="Loffler F."/>
        </authorList>
    </citation>
    <scope>NUCLEOTIDE SEQUENCE</scope>
</reference>
<dbReference type="EMBL" id="VSSQ01091606">
    <property type="protein sequence ID" value="MPN37119.1"/>
    <property type="molecule type" value="Genomic_DNA"/>
</dbReference>